<evidence type="ECO:0000313" key="3">
    <source>
        <dbReference type="Proteomes" id="UP000243081"/>
    </source>
</evidence>
<accession>A0A179IE99</accession>
<proteinExistence type="predicted"/>
<dbReference type="InterPro" id="IPR027417">
    <property type="entry name" value="P-loop_NTPase"/>
</dbReference>
<dbReference type="Proteomes" id="UP000243081">
    <property type="component" value="Unassembled WGS sequence"/>
</dbReference>
<feature type="compositionally biased region" description="Polar residues" evidence="1">
    <location>
        <begin position="75"/>
        <end position="91"/>
    </location>
</feature>
<reference evidence="2 3" key="1">
    <citation type="submission" date="2016-03" db="EMBL/GenBank/DDBJ databases">
        <title>Fine-scale spatial genetic structure of a fungal parasite of coffee scale insects.</title>
        <authorList>
            <person name="Jackson D."/>
            <person name="Zemenick K.A."/>
            <person name="Malloure B."/>
            <person name="Quandt C.A."/>
            <person name="James T.Y."/>
        </authorList>
    </citation>
    <scope>NUCLEOTIDE SEQUENCE [LARGE SCALE GENOMIC DNA]</scope>
    <source>
        <strain evidence="2 3">UM487</strain>
    </source>
</reference>
<dbReference type="Gene3D" id="3.40.50.300">
    <property type="entry name" value="P-loop containing nucleotide triphosphate hydrolases"/>
    <property type="match status" value="1"/>
</dbReference>
<dbReference type="EMBL" id="LUKN01001898">
    <property type="protein sequence ID" value="OAR00019.1"/>
    <property type="molecule type" value="Genomic_DNA"/>
</dbReference>
<evidence type="ECO:0000256" key="1">
    <source>
        <dbReference type="SAM" id="MobiDB-lite"/>
    </source>
</evidence>
<evidence type="ECO:0000313" key="2">
    <source>
        <dbReference type="EMBL" id="OAR00019.1"/>
    </source>
</evidence>
<organism evidence="2 3">
    <name type="scientific">Cordyceps confragosa</name>
    <name type="common">Lecanicillium lecanii</name>
    <dbReference type="NCBI Taxonomy" id="2714763"/>
    <lineage>
        <taxon>Eukaryota</taxon>
        <taxon>Fungi</taxon>
        <taxon>Dikarya</taxon>
        <taxon>Ascomycota</taxon>
        <taxon>Pezizomycotina</taxon>
        <taxon>Sordariomycetes</taxon>
        <taxon>Hypocreomycetidae</taxon>
        <taxon>Hypocreales</taxon>
        <taxon>Cordycipitaceae</taxon>
        <taxon>Akanthomyces</taxon>
    </lineage>
</organism>
<sequence>MINGSAKTPVLNDCELQHSCNTTAGNIKIDGLEISAVQRDELRGRITTITQEQLELAGSIRASLRPYDLDGNGTAHMSSSSLDSEPKSNQNNDDELQALLGSVARADSAAVPGARHAAAARDATGSRLVFVRS</sequence>
<dbReference type="AlphaFoldDB" id="A0A179IE99"/>
<gene>
    <name evidence="2" type="ORF">LLEC1_00484</name>
</gene>
<comment type="caution">
    <text evidence="2">The sequence shown here is derived from an EMBL/GenBank/DDBJ whole genome shotgun (WGS) entry which is preliminary data.</text>
</comment>
<protein>
    <submittedName>
        <fullName evidence="2">Uncharacterized protein</fullName>
    </submittedName>
</protein>
<feature type="region of interest" description="Disordered" evidence="1">
    <location>
        <begin position="67"/>
        <end position="95"/>
    </location>
</feature>
<dbReference type="OrthoDB" id="6500128at2759"/>
<keyword evidence="3" id="KW-1185">Reference proteome</keyword>
<name>A0A179IE99_CORDF</name>